<reference evidence="1" key="2">
    <citation type="journal article" date="2022" name="New Phytol.">
        <title>Evolutionary transition to the ectomycorrhizal habit in the genomes of a hyperdiverse lineage of mushroom-forming fungi.</title>
        <authorList>
            <person name="Looney B."/>
            <person name="Miyauchi S."/>
            <person name="Morin E."/>
            <person name="Drula E."/>
            <person name="Courty P.E."/>
            <person name="Kohler A."/>
            <person name="Kuo A."/>
            <person name="LaButti K."/>
            <person name="Pangilinan J."/>
            <person name="Lipzen A."/>
            <person name="Riley R."/>
            <person name="Andreopoulos W."/>
            <person name="He G."/>
            <person name="Johnson J."/>
            <person name="Nolan M."/>
            <person name="Tritt A."/>
            <person name="Barry K.W."/>
            <person name="Grigoriev I.V."/>
            <person name="Nagy L.G."/>
            <person name="Hibbett D."/>
            <person name="Henrissat B."/>
            <person name="Matheny P.B."/>
            <person name="Labbe J."/>
            <person name="Martin F.M."/>
        </authorList>
    </citation>
    <scope>NUCLEOTIDE SEQUENCE</scope>
    <source>
        <strain evidence="1">EC-137</strain>
    </source>
</reference>
<comment type="caution">
    <text evidence="1">The sequence shown here is derived from an EMBL/GenBank/DDBJ whole genome shotgun (WGS) entry which is preliminary data.</text>
</comment>
<keyword evidence="2" id="KW-1185">Reference proteome</keyword>
<sequence>MASLLQRMNIDVGSIGPDRAKPRRSHSTSPYSRPPKGDINAQWTHDQFTEHNSLLERMRTVSHTTPPRVDFVGVGFGRAVRAATSQAPSSISIRGASNIRNVVEVSGLVKGTTPDDVQAIFKQCGAITEAKAAPSQSLDGVTVRLTFKAEKDALEAVRKFHKQVADGRELSVTIVGGSNTTLPGRLRLGTESDSVDDVMSSSSLLGPSKMRSDELLQDPEERARAHIQVAPPGADVRDYLPTAGGRGRGRGGRRRGGVRHRGGRGGGERMDTD</sequence>
<gene>
    <name evidence="1" type="ORF">K488DRAFT_41723</name>
</gene>
<proteinExistence type="predicted"/>
<protein>
    <submittedName>
        <fullName evidence="1">Uncharacterized protein</fullName>
    </submittedName>
</protein>
<accession>A0ACB8QWI0</accession>
<evidence type="ECO:0000313" key="1">
    <source>
        <dbReference type="EMBL" id="KAI0036160.1"/>
    </source>
</evidence>
<reference evidence="1" key="1">
    <citation type="submission" date="2021-02" db="EMBL/GenBank/DDBJ databases">
        <authorList>
            <consortium name="DOE Joint Genome Institute"/>
            <person name="Ahrendt S."/>
            <person name="Looney B.P."/>
            <person name="Miyauchi S."/>
            <person name="Morin E."/>
            <person name="Drula E."/>
            <person name="Courty P.E."/>
            <person name="Chicoki N."/>
            <person name="Fauchery L."/>
            <person name="Kohler A."/>
            <person name="Kuo A."/>
            <person name="Labutti K."/>
            <person name="Pangilinan J."/>
            <person name="Lipzen A."/>
            <person name="Riley R."/>
            <person name="Andreopoulos W."/>
            <person name="He G."/>
            <person name="Johnson J."/>
            <person name="Barry K.W."/>
            <person name="Grigoriev I.V."/>
            <person name="Nagy L."/>
            <person name="Hibbett D."/>
            <person name="Henrissat B."/>
            <person name="Matheny P.B."/>
            <person name="Labbe J."/>
            <person name="Martin F."/>
        </authorList>
    </citation>
    <scope>NUCLEOTIDE SEQUENCE</scope>
    <source>
        <strain evidence="1">EC-137</strain>
    </source>
</reference>
<dbReference type="Proteomes" id="UP000814128">
    <property type="component" value="Unassembled WGS sequence"/>
</dbReference>
<dbReference type="EMBL" id="MU273475">
    <property type="protein sequence ID" value="KAI0036160.1"/>
    <property type="molecule type" value="Genomic_DNA"/>
</dbReference>
<name>A0ACB8QWI0_9AGAM</name>
<evidence type="ECO:0000313" key="2">
    <source>
        <dbReference type="Proteomes" id="UP000814128"/>
    </source>
</evidence>
<organism evidence="1 2">
    <name type="scientific">Vararia minispora EC-137</name>
    <dbReference type="NCBI Taxonomy" id="1314806"/>
    <lineage>
        <taxon>Eukaryota</taxon>
        <taxon>Fungi</taxon>
        <taxon>Dikarya</taxon>
        <taxon>Basidiomycota</taxon>
        <taxon>Agaricomycotina</taxon>
        <taxon>Agaricomycetes</taxon>
        <taxon>Russulales</taxon>
        <taxon>Lachnocladiaceae</taxon>
        <taxon>Vararia</taxon>
    </lineage>
</organism>